<evidence type="ECO:0000313" key="2">
    <source>
        <dbReference type="Proteomes" id="UP000246099"/>
    </source>
</evidence>
<accession>A0ABM6W9Q3</accession>
<organism evidence="1 2">
    <name type="scientific">Chitinophaga alhagiae</name>
    <dbReference type="NCBI Taxonomy" id="2203219"/>
    <lineage>
        <taxon>Bacteria</taxon>
        <taxon>Pseudomonadati</taxon>
        <taxon>Bacteroidota</taxon>
        <taxon>Chitinophagia</taxon>
        <taxon>Chitinophagales</taxon>
        <taxon>Chitinophagaceae</taxon>
        <taxon>Chitinophaga</taxon>
    </lineage>
</organism>
<proteinExistence type="predicted"/>
<dbReference type="EMBL" id="CP029600">
    <property type="protein sequence ID" value="AWO00688.1"/>
    <property type="molecule type" value="Genomic_DNA"/>
</dbReference>
<gene>
    <name evidence="1" type="ORF">DLD77_02745</name>
</gene>
<dbReference type="Proteomes" id="UP000246099">
    <property type="component" value="Chromosome"/>
</dbReference>
<keyword evidence="2" id="KW-1185">Reference proteome</keyword>
<sequence>MLSCGPEPDPYDYYIGFYNPSLPARDGFEPFYYTGLAEYYGSEVAEEDINLRDWHAFFSGRATAKDIREFVYTYAHPQMTALYNHIEKGSPLEAPDSVRKNTLTQYFISSKDRETLGYLMYAKQCEAHTGGKDSWEAPVRDSATMLRLSRNGMQLYKACKDERIRERYAFQATRLAHYGRNYAQALQYYDSLAAPIRSTSLMHYKTLALKAGALMRTGARAQSAYIFSRVFELAPSQRQMAFLNVRWAGATEQQVLDLCKNNEEKATVAAMFAFRYYEPYPEGIRKIYGLHPQSPMLNVLLEREITKLEDGYLHNRLTLERYGSAGYHYADVPGSEVLELQRLADSLVAGGRVKEPALWQVSSAYLSYMLKDYAAARQKLMAAKAGAGRPALQDQWEIVRLLVTVSEQPRIGRDFEAELLESFKWLDSRLDTATRKDYYLSPDNQSINRNFYTVMYRNLLDYVVATRYQQQGDINRMALVLSKRDKVLPYSFNFNYVSATDFVKDSMQAGQLENLYSLLQQKKKTPFEQYLCREFGMTENQVGEAIAINYVRQHDFANAVNWFKKSGSSLSAGMAFTEQLEDFGLDTTEAGISQLEYAATMLDLEKKMKKGKAAAEDYYKYATGLFSISYYGHSYHFSATYRPSTRWYQPGYDGHPGLKQYFGCYRAEEYYKKAADVAQNPEFKARSLYMAARCAQKHLYDPNRDWYDLASEKNPHFRQLINDCGHTAFYKETFDRCSYLRDFYYMGKR</sequence>
<protein>
    <submittedName>
        <fullName evidence="1">Uncharacterized protein</fullName>
    </submittedName>
</protein>
<reference evidence="1 2" key="1">
    <citation type="submission" date="2018-05" db="EMBL/GenBank/DDBJ databases">
        <title>Chitinophaga sp. nov., isolated from rhizosphere soil of Alhagi.</title>
        <authorList>
            <person name="Liu Y."/>
        </authorList>
    </citation>
    <scope>NUCLEOTIDE SEQUENCE [LARGE SCALE GENOMIC DNA]</scope>
    <source>
        <strain evidence="1 2">T22</strain>
    </source>
</reference>
<evidence type="ECO:0000313" key="1">
    <source>
        <dbReference type="EMBL" id="AWO00688.1"/>
    </source>
</evidence>
<name>A0ABM6W9Q3_9BACT</name>